<evidence type="ECO:0000313" key="1">
    <source>
        <dbReference type="EMBL" id="KAK3696912.1"/>
    </source>
</evidence>
<comment type="caution">
    <text evidence="1">The sequence shown here is derived from an EMBL/GenBank/DDBJ whole genome shotgun (WGS) entry which is preliminary data.</text>
</comment>
<accession>A0ACC3MJE2</accession>
<organism evidence="1 2">
    <name type="scientific">Vermiconidia calcicola</name>
    <dbReference type="NCBI Taxonomy" id="1690605"/>
    <lineage>
        <taxon>Eukaryota</taxon>
        <taxon>Fungi</taxon>
        <taxon>Dikarya</taxon>
        <taxon>Ascomycota</taxon>
        <taxon>Pezizomycotina</taxon>
        <taxon>Dothideomycetes</taxon>
        <taxon>Dothideomycetidae</taxon>
        <taxon>Mycosphaerellales</taxon>
        <taxon>Extremaceae</taxon>
        <taxon>Vermiconidia</taxon>
    </lineage>
</organism>
<sequence>MAPTKLVVPTGRDKQDKISKPSLLTIAAELRNTIYELSLISNGKIDLSIPSNKQQPGLLKACRQTRQEALPIYYQGNKFSYTIHGYDGVVAIAAARLVRKHCPKAKGSLIVELHEACPVHICKLALWLKAYHECASVPSLRQDRRAEEGDDRTLARRTFGVVQAMRSKKWHEVEEVLEAFYRAIDIFQDLAEDEENEEFDEEDDEEGDDESDFDEEDDDTST</sequence>
<dbReference type="Proteomes" id="UP001281147">
    <property type="component" value="Unassembled WGS sequence"/>
</dbReference>
<protein>
    <submittedName>
        <fullName evidence="1">Uncharacterized protein</fullName>
    </submittedName>
</protein>
<proteinExistence type="predicted"/>
<gene>
    <name evidence="1" type="ORF">LTR37_017742</name>
</gene>
<name>A0ACC3MJE2_9PEZI</name>
<keyword evidence="2" id="KW-1185">Reference proteome</keyword>
<reference evidence="1" key="1">
    <citation type="submission" date="2023-07" db="EMBL/GenBank/DDBJ databases">
        <title>Black Yeasts Isolated from many extreme environments.</title>
        <authorList>
            <person name="Coleine C."/>
            <person name="Stajich J.E."/>
            <person name="Selbmann L."/>
        </authorList>
    </citation>
    <scope>NUCLEOTIDE SEQUENCE</scope>
    <source>
        <strain evidence="1">CCFEE 5714</strain>
    </source>
</reference>
<dbReference type="EMBL" id="JAUTXU010000234">
    <property type="protein sequence ID" value="KAK3696912.1"/>
    <property type="molecule type" value="Genomic_DNA"/>
</dbReference>
<evidence type="ECO:0000313" key="2">
    <source>
        <dbReference type="Proteomes" id="UP001281147"/>
    </source>
</evidence>